<dbReference type="Gene3D" id="2.60.210.10">
    <property type="entry name" value="Apoptosis, Tumor Necrosis Factor Receptor Associated Protein 2, Chain A"/>
    <property type="match status" value="1"/>
</dbReference>
<protein>
    <submittedName>
        <fullName evidence="2">Uncharacterized protein</fullName>
    </submittedName>
</protein>
<proteinExistence type="predicted"/>
<dbReference type="InterPro" id="IPR008974">
    <property type="entry name" value="TRAF-like"/>
</dbReference>
<reference evidence="2" key="1">
    <citation type="submission" date="2021-04" db="EMBL/GenBank/DDBJ databases">
        <authorList>
            <consortium name="Molecular Ecology Group"/>
        </authorList>
    </citation>
    <scope>NUCLEOTIDE SEQUENCE</scope>
</reference>
<evidence type="ECO:0000313" key="3">
    <source>
        <dbReference type="Proteomes" id="UP000678393"/>
    </source>
</evidence>
<keyword evidence="3" id="KW-1185">Reference proteome</keyword>
<sequence>MNKQSDCQMNMILEEIEKIKSFLNSELPSRIVSHPEWAAIFEKKSYVKAGDGIFNQAGPNRSDYSTDESSHLDKYGRNKHWCSVSDGDMLACVEESSTEQVQTIILMLSLYVLMLLTGCSPILSSSEPKEATQLTGCNSTIRERTLSTSRPREATPFLSSDDTAGETKRGKTKGKLAQQEKDLSRHLTDEHLQFMFGHHKEANYLCDLNHSILSSGEEVCLKLKDIAPGYNLQLKALISESKNLNFLIQAISGPQDDKLLWPATFSISLILVNKRPLATSKPNNWHSFTKSKSLFKPNKMIGQSTAIPLCYFRDDVLNNFIYDDTLTLKVSVNYVRKEEDPDDPQDWFLPGE</sequence>
<dbReference type="EMBL" id="CAJHNH020002401">
    <property type="protein sequence ID" value="CAG5126609.1"/>
    <property type="molecule type" value="Genomic_DNA"/>
</dbReference>
<dbReference type="AlphaFoldDB" id="A0A8S3ZBL7"/>
<feature type="compositionally biased region" description="Basic and acidic residues" evidence="1">
    <location>
        <begin position="141"/>
        <end position="153"/>
    </location>
</feature>
<evidence type="ECO:0000256" key="1">
    <source>
        <dbReference type="SAM" id="MobiDB-lite"/>
    </source>
</evidence>
<comment type="caution">
    <text evidence="2">The sequence shown here is derived from an EMBL/GenBank/DDBJ whole genome shotgun (WGS) entry which is preliminary data.</text>
</comment>
<dbReference type="SUPFAM" id="SSF49599">
    <property type="entry name" value="TRAF domain-like"/>
    <property type="match status" value="1"/>
</dbReference>
<dbReference type="Proteomes" id="UP000678393">
    <property type="component" value="Unassembled WGS sequence"/>
</dbReference>
<gene>
    <name evidence="2" type="ORF">CUNI_LOCUS12167</name>
</gene>
<organism evidence="2 3">
    <name type="scientific">Candidula unifasciata</name>
    <dbReference type="NCBI Taxonomy" id="100452"/>
    <lineage>
        <taxon>Eukaryota</taxon>
        <taxon>Metazoa</taxon>
        <taxon>Spiralia</taxon>
        <taxon>Lophotrochozoa</taxon>
        <taxon>Mollusca</taxon>
        <taxon>Gastropoda</taxon>
        <taxon>Heterobranchia</taxon>
        <taxon>Euthyneura</taxon>
        <taxon>Panpulmonata</taxon>
        <taxon>Eupulmonata</taxon>
        <taxon>Stylommatophora</taxon>
        <taxon>Helicina</taxon>
        <taxon>Helicoidea</taxon>
        <taxon>Geomitridae</taxon>
        <taxon>Candidula</taxon>
    </lineage>
</organism>
<accession>A0A8S3ZBL7</accession>
<name>A0A8S3ZBL7_9EUPU</name>
<evidence type="ECO:0000313" key="2">
    <source>
        <dbReference type="EMBL" id="CAG5126609.1"/>
    </source>
</evidence>
<feature type="region of interest" description="Disordered" evidence="1">
    <location>
        <begin position="133"/>
        <end position="182"/>
    </location>
</feature>